<sequence>MNLELRRDSGGGLPANGPKQHSVQPAPVQKQSSDIYLNATLVEEKFIEFVEYFIRRVIISKTGPIRTVVVRQKATIDKLAIVGIREETLKWKRDVEFCAKIKLPKDCVIYAVSVWVKTSQNKQQRRQWREFLNCTNMNMEMKSSLEIHKYNADIVENLGNKCAQMWIEDDS</sequence>
<comment type="caution">
    <text evidence="2">The sequence shown here is derived from an EMBL/GenBank/DDBJ whole genome shotgun (WGS) entry which is preliminary data.</text>
</comment>
<dbReference type="InParanoid" id="A0A0V1BLV9"/>
<reference evidence="2 3" key="1">
    <citation type="submission" date="2015-01" db="EMBL/GenBank/DDBJ databases">
        <title>Evolution of Trichinella species and genotypes.</title>
        <authorList>
            <person name="Korhonen P.K."/>
            <person name="Edoardo P."/>
            <person name="Giuseppe L.R."/>
            <person name="Gasser R.B."/>
        </authorList>
    </citation>
    <scope>NUCLEOTIDE SEQUENCE [LARGE SCALE GENOMIC DNA]</scope>
    <source>
        <strain evidence="2">ISS3</strain>
    </source>
</reference>
<dbReference type="AlphaFoldDB" id="A0A0V1BLV9"/>
<dbReference type="OrthoDB" id="5920114at2759"/>
<evidence type="ECO:0000313" key="2">
    <source>
        <dbReference type="EMBL" id="KRY37857.1"/>
    </source>
</evidence>
<feature type="region of interest" description="Disordered" evidence="1">
    <location>
        <begin position="1"/>
        <end position="28"/>
    </location>
</feature>
<feature type="compositionally biased region" description="Polar residues" evidence="1">
    <location>
        <begin position="19"/>
        <end position="28"/>
    </location>
</feature>
<proteinExistence type="predicted"/>
<gene>
    <name evidence="2" type="ORF">T01_13329</name>
</gene>
<dbReference type="EMBL" id="JYDH01000030">
    <property type="protein sequence ID" value="KRY37857.1"/>
    <property type="molecule type" value="Genomic_DNA"/>
</dbReference>
<dbReference type="Proteomes" id="UP000054776">
    <property type="component" value="Unassembled WGS sequence"/>
</dbReference>
<protein>
    <submittedName>
        <fullName evidence="2">Uncharacterized protein</fullName>
    </submittedName>
</protein>
<evidence type="ECO:0000256" key="1">
    <source>
        <dbReference type="SAM" id="MobiDB-lite"/>
    </source>
</evidence>
<keyword evidence="3" id="KW-1185">Reference proteome</keyword>
<name>A0A0V1BLV9_TRISP</name>
<evidence type="ECO:0000313" key="3">
    <source>
        <dbReference type="Proteomes" id="UP000054776"/>
    </source>
</evidence>
<accession>A0A0V1BLV9</accession>
<organism evidence="2 3">
    <name type="scientific">Trichinella spiralis</name>
    <name type="common">Trichina worm</name>
    <dbReference type="NCBI Taxonomy" id="6334"/>
    <lineage>
        <taxon>Eukaryota</taxon>
        <taxon>Metazoa</taxon>
        <taxon>Ecdysozoa</taxon>
        <taxon>Nematoda</taxon>
        <taxon>Enoplea</taxon>
        <taxon>Dorylaimia</taxon>
        <taxon>Trichinellida</taxon>
        <taxon>Trichinellidae</taxon>
        <taxon>Trichinella</taxon>
    </lineage>
</organism>